<evidence type="ECO:0000313" key="2">
    <source>
        <dbReference type="EMBL" id="KFC21520.1"/>
    </source>
</evidence>
<name>A0A085BGC5_9FLAO</name>
<feature type="domain" description="SnoaL-like" evidence="1">
    <location>
        <begin position="31"/>
        <end position="125"/>
    </location>
</feature>
<sequence length="141" mass="16112">MTTIVNEENKINAENIFYKHLSMFTTGMSREDYANLFTEDAVQEYPYAPAPFSTKIEGRDAIASYIENVVKGATDWNFTDFEFSATSDPNVFFVEFNGSALVTSTGKTYDQIFIARITMNGDKISNFKEYWNPTWIIDAFV</sequence>
<keyword evidence="3" id="KW-1185">Reference proteome</keyword>
<dbReference type="RefSeq" id="WP_034977703.1">
    <property type="nucleotide sequence ID" value="NZ_FOFI01000001.1"/>
</dbReference>
<dbReference type="EMBL" id="JPLY01000004">
    <property type="protein sequence ID" value="KFC21520.1"/>
    <property type="molecule type" value="Genomic_DNA"/>
</dbReference>
<dbReference type="STRING" id="421072.SAMN04488097_0949"/>
<dbReference type="eggNOG" id="COG3631">
    <property type="taxonomic scope" value="Bacteria"/>
</dbReference>
<dbReference type="Pfam" id="PF12680">
    <property type="entry name" value="SnoaL_2"/>
    <property type="match status" value="1"/>
</dbReference>
<dbReference type="SUPFAM" id="SSF54427">
    <property type="entry name" value="NTF2-like"/>
    <property type="match status" value="1"/>
</dbReference>
<comment type="caution">
    <text evidence="2">The sequence shown here is derived from an EMBL/GenBank/DDBJ whole genome shotgun (WGS) entry which is preliminary data.</text>
</comment>
<proteinExistence type="predicted"/>
<organism evidence="2 3">
    <name type="scientific">Epilithonimonas lactis</name>
    <dbReference type="NCBI Taxonomy" id="421072"/>
    <lineage>
        <taxon>Bacteria</taxon>
        <taxon>Pseudomonadati</taxon>
        <taxon>Bacteroidota</taxon>
        <taxon>Flavobacteriia</taxon>
        <taxon>Flavobacteriales</taxon>
        <taxon>Weeksellaceae</taxon>
        <taxon>Chryseobacterium group</taxon>
        <taxon>Epilithonimonas</taxon>
    </lineage>
</organism>
<dbReference type="AlphaFoldDB" id="A0A085BGC5"/>
<dbReference type="InterPro" id="IPR037401">
    <property type="entry name" value="SnoaL-like"/>
</dbReference>
<gene>
    <name evidence="2" type="ORF">IO89_15235</name>
</gene>
<dbReference type="Proteomes" id="UP000028623">
    <property type="component" value="Unassembled WGS sequence"/>
</dbReference>
<dbReference type="OrthoDB" id="2083380at2"/>
<dbReference type="InterPro" id="IPR032710">
    <property type="entry name" value="NTF2-like_dom_sf"/>
</dbReference>
<protein>
    <recommendedName>
        <fullName evidence="1">SnoaL-like domain-containing protein</fullName>
    </recommendedName>
</protein>
<reference evidence="2 3" key="1">
    <citation type="submission" date="2014-07" db="EMBL/GenBank/DDBJ databases">
        <title>Epilithonimonas lactis LMG 22401 Genome.</title>
        <authorList>
            <person name="Pipes S.E."/>
            <person name="Stropko S.J."/>
        </authorList>
    </citation>
    <scope>NUCLEOTIDE SEQUENCE [LARGE SCALE GENOMIC DNA]</scope>
    <source>
        <strain evidence="2 3">LMG 24401</strain>
    </source>
</reference>
<evidence type="ECO:0000259" key="1">
    <source>
        <dbReference type="Pfam" id="PF12680"/>
    </source>
</evidence>
<dbReference type="Gene3D" id="3.10.450.50">
    <property type="match status" value="1"/>
</dbReference>
<evidence type="ECO:0000313" key="3">
    <source>
        <dbReference type="Proteomes" id="UP000028623"/>
    </source>
</evidence>
<accession>A0A085BGC5</accession>
<dbReference type="GO" id="GO:0017000">
    <property type="term" value="P:antibiotic biosynthetic process"/>
    <property type="evidence" value="ECO:0007669"/>
    <property type="project" value="UniProtKB-KW"/>
</dbReference>